<evidence type="ECO:0000256" key="5">
    <source>
        <dbReference type="ARBA" id="ARBA00023002"/>
    </source>
</evidence>
<organism evidence="9 10">
    <name type="scientific">Iodidimonas muriae</name>
    <dbReference type="NCBI Taxonomy" id="261467"/>
    <lineage>
        <taxon>Bacteria</taxon>
        <taxon>Pseudomonadati</taxon>
        <taxon>Pseudomonadota</taxon>
        <taxon>Alphaproteobacteria</taxon>
        <taxon>Iodidimonadales</taxon>
        <taxon>Iodidimonadaceae</taxon>
        <taxon>Iodidimonas</taxon>
    </lineage>
</organism>
<evidence type="ECO:0000256" key="1">
    <source>
        <dbReference type="ARBA" id="ARBA00001962"/>
    </source>
</evidence>
<feature type="domain" description="Homogentisate 1,2-dioxygenase C-terminal" evidence="7">
    <location>
        <begin position="261"/>
        <end position="373"/>
    </location>
</feature>
<comment type="cofactor">
    <cofactor evidence="1">
        <name>Fe cation</name>
        <dbReference type="ChEBI" id="CHEBI:24875"/>
    </cofactor>
</comment>
<evidence type="ECO:0000256" key="4">
    <source>
        <dbReference type="ARBA" id="ARBA00022964"/>
    </source>
</evidence>
<keyword evidence="3" id="KW-0479">Metal-binding</keyword>
<dbReference type="InterPro" id="IPR005708">
    <property type="entry name" value="Homogentis_dOase"/>
</dbReference>
<keyword evidence="5" id="KW-0560">Oxidoreductase</keyword>
<evidence type="ECO:0000256" key="3">
    <source>
        <dbReference type="ARBA" id="ARBA00022723"/>
    </source>
</evidence>
<reference evidence="10" key="1">
    <citation type="journal article" date="2019" name="Int. J. Syst. Evol. Microbiol.">
        <title>The Global Catalogue of Microorganisms (GCM) 10K type strain sequencing project: providing services to taxonomists for standard genome sequencing and annotation.</title>
        <authorList>
            <consortium name="The Broad Institute Genomics Platform"/>
            <consortium name="The Broad Institute Genome Sequencing Center for Infectious Disease"/>
            <person name="Wu L."/>
            <person name="Ma J."/>
        </authorList>
    </citation>
    <scope>NUCLEOTIDE SEQUENCE [LARGE SCALE GENOMIC DNA]</scope>
    <source>
        <strain evidence="10">JCM 17843</strain>
    </source>
</reference>
<dbReference type="Pfam" id="PF04209">
    <property type="entry name" value="HgmA_C"/>
    <property type="match status" value="1"/>
</dbReference>
<feature type="domain" description="Homogentisate 1,2-dioxygenase N-terminal" evidence="8">
    <location>
        <begin position="84"/>
        <end position="234"/>
    </location>
</feature>
<dbReference type="PANTHER" id="PTHR11056:SF0">
    <property type="entry name" value="HOMOGENTISATE 1,2-DIOXYGENASE"/>
    <property type="match status" value="1"/>
</dbReference>
<evidence type="ECO:0000313" key="10">
    <source>
        <dbReference type="Proteomes" id="UP000602381"/>
    </source>
</evidence>
<evidence type="ECO:0000256" key="6">
    <source>
        <dbReference type="ARBA" id="ARBA00023004"/>
    </source>
</evidence>
<comment type="caution">
    <text evidence="9">The sequence shown here is derived from an EMBL/GenBank/DDBJ whole genome shotgun (WGS) entry which is preliminary data.</text>
</comment>
<keyword evidence="10" id="KW-1185">Reference proteome</keyword>
<dbReference type="InterPro" id="IPR046452">
    <property type="entry name" value="HgmA_N"/>
</dbReference>
<comment type="similarity">
    <text evidence="2">Belongs to the homogentisate dioxygenase family.</text>
</comment>
<dbReference type="PANTHER" id="PTHR11056">
    <property type="entry name" value="HOMOGENTISATE 1,2-DIOXYGENASE"/>
    <property type="match status" value="1"/>
</dbReference>
<dbReference type="CDD" id="cd02208">
    <property type="entry name" value="cupin_RmlC-like"/>
    <property type="match status" value="1"/>
</dbReference>
<keyword evidence="6" id="KW-0408">Iron</keyword>
<dbReference type="InterPro" id="IPR011051">
    <property type="entry name" value="RmlC_Cupin_sf"/>
</dbReference>
<sequence length="382" mass="43625">MRNWISFPRLEGEASRQAHADFPEGAYEREMGKEGFFGPAAHLYHRHAPTDWVGFEGPLKPRAFDTNRFADYGPSPWDAKKLLSNAHVAVRFWSLDGAMDHLVRNGDGDELLFIHEGSGDLYCDFGHMPYRDGDYVVLPRGSMWRLDAQSPTRLMMVEATNSSYQLPDKGLVGPHAIFDPAILDTPRIDEAFKAQQTEDEWRVLVKRRNQLTTITYPFNPLDAMGWKGDLMPMRLNWRDIRPLMSHRYHLPPSAHTTFVANRFVVCSFVPRPIESDPGALKVPFYHNNDDYDEFIFYHRGEFFSRDNIHPGMTSLHPCGFTHGPHPKAFEAGMKAAKKETDEVAVMIDTRDPLDVSEEAVGIEWKDYYLSWGGQARYGSAAE</sequence>
<proteinExistence type="inferred from homology"/>
<dbReference type="InterPro" id="IPR014710">
    <property type="entry name" value="RmlC-like_jellyroll"/>
</dbReference>
<dbReference type="Gene3D" id="2.60.120.10">
    <property type="entry name" value="Jelly Rolls"/>
    <property type="match status" value="2"/>
</dbReference>
<evidence type="ECO:0000313" key="9">
    <source>
        <dbReference type="EMBL" id="GGO13019.1"/>
    </source>
</evidence>
<dbReference type="RefSeq" id="WP_150005136.1">
    <property type="nucleotide sequence ID" value="NZ_BMOV01000006.1"/>
</dbReference>
<evidence type="ECO:0000256" key="2">
    <source>
        <dbReference type="ARBA" id="ARBA00007757"/>
    </source>
</evidence>
<gene>
    <name evidence="9" type="primary">hmgA</name>
    <name evidence="9" type="ORF">GCM10007972_18760</name>
</gene>
<dbReference type="InterPro" id="IPR046451">
    <property type="entry name" value="HgmA_C"/>
</dbReference>
<keyword evidence="4" id="KW-0223">Dioxygenase</keyword>
<dbReference type="Proteomes" id="UP000602381">
    <property type="component" value="Unassembled WGS sequence"/>
</dbReference>
<dbReference type="EMBL" id="BMOV01000006">
    <property type="protein sequence ID" value="GGO13019.1"/>
    <property type="molecule type" value="Genomic_DNA"/>
</dbReference>
<evidence type="ECO:0000259" key="7">
    <source>
        <dbReference type="Pfam" id="PF04209"/>
    </source>
</evidence>
<dbReference type="SUPFAM" id="SSF51182">
    <property type="entry name" value="RmlC-like cupins"/>
    <property type="match status" value="1"/>
</dbReference>
<accession>A0ABQ2LE22</accession>
<name>A0ABQ2LE22_9PROT</name>
<dbReference type="Pfam" id="PF20510">
    <property type="entry name" value="HgmA_N"/>
    <property type="match status" value="1"/>
</dbReference>
<evidence type="ECO:0000259" key="8">
    <source>
        <dbReference type="Pfam" id="PF20510"/>
    </source>
</evidence>
<protein>
    <submittedName>
        <fullName evidence="9">Homogentisate 1,2-dioxygenase</fullName>
    </submittedName>
</protein>